<dbReference type="Gene3D" id="3.40.50.1240">
    <property type="entry name" value="Phosphoglycerate mutase-like"/>
    <property type="match status" value="1"/>
</dbReference>
<dbReference type="CDD" id="cd07061">
    <property type="entry name" value="HP_HAP_like"/>
    <property type="match status" value="1"/>
</dbReference>
<dbReference type="AlphaFoldDB" id="A0AAV2ACE6"/>
<dbReference type="EC" id="3.1.3.2" evidence="3"/>
<feature type="chain" id="PRO_5043561794" description="acid phosphatase" evidence="9">
    <location>
        <begin position="21"/>
        <end position="431"/>
    </location>
</feature>
<proteinExistence type="inferred from homology"/>
<dbReference type="PROSITE" id="PS00616">
    <property type="entry name" value="HIS_ACID_PHOSPHAT_1"/>
    <property type="match status" value="1"/>
</dbReference>
<evidence type="ECO:0000256" key="9">
    <source>
        <dbReference type="SAM" id="SignalP"/>
    </source>
</evidence>
<name>A0AAV2ACE6_9ARAC</name>
<dbReference type="PANTHER" id="PTHR11567:SF211">
    <property type="entry name" value="PROSTATIC ACID PHOSPHATASE"/>
    <property type="match status" value="1"/>
</dbReference>
<keyword evidence="7" id="KW-0325">Glycoprotein</keyword>
<accession>A0AAV2ACE6</accession>
<keyword evidence="11" id="KW-1185">Reference proteome</keyword>
<evidence type="ECO:0000256" key="6">
    <source>
        <dbReference type="ARBA" id="ARBA00023157"/>
    </source>
</evidence>
<evidence type="ECO:0000256" key="4">
    <source>
        <dbReference type="ARBA" id="ARBA00022729"/>
    </source>
</evidence>
<keyword evidence="8" id="KW-0812">Transmembrane</keyword>
<reference evidence="10 11" key="1">
    <citation type="submission" date="2024-04" db="EMBL/GenBank/DDBJ databases">
        <authorList>
            <person name="Rising A."/>
            <person name="Reimegard J."/>
            <person name="Sonavane S."/>
            <person name="Akerstrom W."/>
            <person name="Nylinder S."/>
            <person name="Hedman E."/>
            <person name="Kallberg Y."/>
        </authorList>
    </citation>
    <scope>NUCLEOTIDE SEQUENCE [LARGE SCALE GENOMIC DNA]</scope>
</reference>
<comment type="catalytic activity">
    <reaction evidence="1">
        <text>a phosphate monoester + H2O = an alcohol + phosphate</text>
        <dbReference type="Rhea" id="RHEA:15017"/>
        <dbReference type="ChEBI" id="CHEBI:15377"/>
        <dbReference type="ChEBI" id="CHEBI:30879"/>
        <dbReference type="ChEBI" id="CHEBI:43474"/>
        <dbReference type="ChEBI" id="CHEBI:67140"/>
        <dbReference type="EC" id="3.1.3.2"/>
    </reaction>
</comment>
<evidence type="ECO:0000256" key="1">
    <source>
        <dbReference type="ARBA" id="ARBA00000032"/>
    </source>
</evidence>
<keyword evidence="5" id="KW-0378">Hydrolase</keyword>
<evidence type="ECO:0000256" key="5">
    <source>
        <dbReference type="ARBA" id="ARBA00022801"/>
    </source>
</evidence>
<feature type="transmembrane region" description="Helical" evidence="8">
    <location>
        <begin position="380"/>
        <end position="404"/>
    </location>
</feature>
<organism evidence="10 11">
    <name type="scientific">Larinioides sclopetarius</name>
    <dbReference type="NCBI Taxonomy" id="280406"/>
    <lineage>
        <taxon>Eukaryota</taxon>
        <taxon>Metazoa</taxon>
        <taxon>Ecdysozoa</taxon>
        <taxon>Arthropoda</taxon>
        <taxon>Chelicerata</taxon>
        <taxon>Arachnida</taxon>
        <taxon>Araneae</taxon>
        <taxon>Araneomorphae</taxon>
        <taxon>Entelegynae</taxon>
        <taxon>Araneoidea</taxon>
        <taxon>Araneidae</taxon>
        <taxon>Larinioides</taxon>
    </lineage>
</organism>
<evidence type="ECO:0000313" key="11">
    <source>
        <dbReference type="Proteomes" id="UP001497382"/>
    </source>
</evidence>
<dbReference type="Pfam" id="PF00328">
    <property type="entry name" value="His_Phos_2"/>
    <property type="match status" value="1"/>
</dbReference>
<comment type="caution">
    <text evidence="10">The sequence shown here is derived from an EMBL/GenBank/DDBJ whole genome shotgun (WGS) entry which is preliminary data.</text>
</comment>
<comment type="similarity">
    <text evidence="2">Belongs to the histidine acid phosphatase family.</text>
</comment>
<sequence>MMFLLPSLLSSLLVLSQSSAGDINQRENTTLLLVQAVLRHGERAPLFLYENDPNEPELWPGGLAKLTRFGKKHHYAIGKLLRSMYKDFLTTDPKEVCVNSSSTDRCLRGAAVTAAALYEPEGIWKFEDDLNWQPIPVYYLPEDEDKYLSADSSCPLGLEEIERMRHSEEILELTRKHQKMLEDVSNYTGMDISQEFSALILYDTLFIEKMYNLTIPTLLDNYFEELQEFREVLFKVLYGSDLLLRLRYGSLLGEISGSMRRKINGDIPDLKFQLSCVHDVHIAALLKVFNFTNMPQPPYCAMLLFELHQMADDTMAGRLLYLNSTGPLIDIGEPHVLFLDDCTEFCPLENFTSKFRHLIPDDWEKECQLNTASSNYSKSITLLILVSVIIVAVYFFSLIGICYYSKKKIKEQEEKYLSGFTFGIENIMTTQ</sequence>
<dbReference type="InterPro" id="IPR029033">
    <property type="entry name" value="His_PPase_superfam"/>
</dbReference>
<dbReference type="InterPro" id="IPR033379">
    <property type="entry name" value="Acid_Pase_AS"/>
</dbReference>
<keyword evidence="8" id="KW-1133">Transmembrane helix</keyword>
<evidence type="ECO:0000256" key="3">
    <source>
        <dbReference type="ARBA" id="ARBA00012646"/>
    </source>
</evidence>
<evidence type="ECO:0000313" key="10">
    <source>
        <dbReference type="EMBL" id="CAL1281709.1"/>
    </source>
</evidence>
<feature type="signal peptide" evidence="9">
    <location>
        <begin position="1"/>
        <end position="20"/>
    </location>
</feature>
<dbReference type="GO" id="GO:0003993">
    <property type="term" value="F:acid phosphatase activity"/>
    <property type="evidence" value="ECO:0007669"/>
    <property type="project" value="UniProtKB-EC"/>
</dbReference>
<evidence type="ECO:0000256" key="7">
    <source>
        <dbReference type="ARBA" id="ARBA00023180"/>
    </source>
</evidence>
<keyword evidence="4 9" id="KW-0732">Signal</keyword>
<dbReference type="PANTHER" id="PTHR11567">
    <property type="entry name" value="ACID PHOSPHATASE-RELATED"/>
    <property type="match status" value="1"/>
</dbReference>
<dbReference type="Proteomes" id="UP001497382">
    <property type="component" value="Unassembled WGS sequence"/>
</dbReference>
<dbReference type="InterPro" id="IPR050645">
    <property type="entry name" value="Histidine_acid_phosphatase"/>
</dbReference>
<dbReference type="SUPFAM" id="SSF53254">
    <property type="entry name" value="Phosphoglycerate mutase-like"/>
    <property type="match status" value="1"/>
</dbReference>
<dbReference type="InterPro" id="IPR000560">
    <property type="entry name" value="His_Pase_clade-2"/>
</dbReference>
<gene>
    <name evidence="10" type="ORF">LARSCL_LOCUS11723</name>
</gene>
<evidence type="ECO:0000256" key="8">
    <source>
        <dbReference type="SAM" id="Phobius"/>
    </source>
</evidence>
<dbReference type="EMBL" id="CAXIEN010000148">
    <property type="protein sequence ID" value="CAL1281709.1"/>
    <property type="molecule type" value="Genomic_DNA"/>
</dbReference>
<protein>
    <recommendedName>
        <fullName evidence="3">acid phosphatase</fullName>
        <ecNumber evidence="3">3.1.3.2</ecNumber>
    </recommendedName>
</protein>
<keyword evidence="8" id="KW-0472">Membrane</keyword>
<evidence type="ECO:0000256" key="2">
    <source>
        <dbReference type="ARBA" id="ARBA00005375"/>
    </source>
</evidence>
<keyword evidence="6" id="KW-1015">Disulfide bond</keyword>